<evidence type="ECO:0000313" key="1">
    <source>
        <dbReference type="EMBL" id="KAI4371918.1"/>
    </source>
</evidence>
<keyword evidence="2" id="KW-1185">Reference proteome</keyword>
<reference evidence="2" key="1">
    <citation type="journal article" date="2023" name="Front. Plant Sci.">
        <title>Chromosomal-level genome assembly of Melastoma candidum provides insights into trichome evolution.</title>
        <authorList>
            <person name="Zhong Y."/>
            <person name="Wu W."/>
            <person name="Sun C."/>
            <person name="Zou P."/>
            <person name="Liu Y."/>
            <person name="Dai S."/>
            <person name="Zhou R."/>
        </authorList>
    </citation>
    <scope>NUCLEOTIDE SEQUENCE [LARGE SCALE GENOMIC DNA]</scope>
</reference>
<protein>
    <submittedName>
        <fullName evidence="1">Uncharacterized protein</fullName>
    </submittedName>
</protein>
<evidence type="ECO:0000313" key="2">
    <source>
        <dbReference type="Proteomes" id="UP001057402"/>
    </source>
</evidence>
<organism evidence="1 2">
    <name type="scientific">Melastoma candidum</name>
    <dbReference type="NCBI Taxonomy" id="119954"/>
    <lineage>
        <taxon>Eukaryota</taxon>
        <taxon>Viridiplantae</taxon>
        <taxon>Streptophyta</taxon>
        <taxon>Embryophyta</taxon>
        <taxon>Tracheophyta</taxon>
        <taxon>Spermatophyta</taxon>
        <taxon>Magnoliopsida</taxon>
        <taxon>eudicotyledons</taxon>
        <taxon>Gunneridae</taxon>
        <taxon>Pentapetalae</taxon>
        <taxon>rosids</taxon>
        <taxon>malvids</taxon>
        <taxon>Myrtales</taxon>
        <taxon>Melastomataceae</taxon>
        <taxon>Melastomatoideae</taxon>
        <taxon>Melastomateae</taxon>
        <taxon>Melastoma</taxon>
    </lineage>
</organism>
<accession>A0ACB9R071</accession>
<name>A0ACB9R071_9MYRT</name>
<comment type="caution">
    <text evidence="1">The sequence shown here is derived from an EMBL/GenBank/DDBJ whole genome shotgun (WGS) entry which is preliminary data.</text>
</comment>
<sequence length="1029" mass="113483">MLEKIGLPAKPSLRGNNWVVDASHCQGCASPFTFINRKHHCRRCGGLFCNNCTIHRMVLRGQGDSPVRICEPCKKLVEAERLELRLGQRNRAGQGRSKMTSNVPNSEDEILTQILSSDVRTSSSARPETTKMDRTTSIESSSSNLEDTSLEGRMETGSVSPDDLRRQASDEKKRYKILKGEGKPEEALKAFKKGKELERQADALQLSLRKVRRKNANVIQMENIEPDQARKPYAASRDKGKDDLLSELRHLGWSDQDLHSADKKPETMSLEGELSTLIRDINQKPSDTGSAQCIERSEVTAHKRKALMLKREGKLTEAKEELKKAKLLERQIEEQELLGGAEDSDDELSALMRSVNAERGEELLVKQDRDFHADDLIVDGQSMVVDGNFDVTDEDLHDPKIAADLKSIGWIEESDDSELSGQPTIPGRMVPSSAFLEEEVMGKRDTSVPLPAPTLDVDQSLSSAGGLPRRSKAEIQRELLGLKRKALTLRREGKTEEAEEMLAAAKLLEAQIADMEAPKTRSGVEVHYSLERLADTEDGDDITENDLQDPSLLSMLKDLGWNEEPGMEHDGSTKRASGFLLAGENATRSASGRSTAAPRSKAKIQREILGLKRKALDLRRKGEMEEAEKVLATAKELEAEMEEMELRKADDGYVNGNSDNLTRFVDQETYGDMESAKKIIPQPASRDREPLMADLIGVGEAVGKQSTEEGKNASFILSECDGKVDFLTGNVWSDSQVSNNRVDDEPSSTPPLPSTISNLHGSKKIIDPSCGAETTQVDDSSSISTGNVTLLKSKSLSVEQDILAIKKKAVAFKREGKIAEAREELKRAKLLERSLQNSNALLIPSVPSSTAPTNTSEEHEPIGLDSKPILSSRERFKIQQESLAHKRQALKLRKEGRIQEAESELELAKALEAQLEESAPQESGRPSKGGTDEVVVEDLLDPDLLSALKAIGMADPGSIVSQERPGPSKTITSSRDDSPAQERARLEEQIRAEKLKAVRLKRAGKQAEALDSLRQAKMMEKKLNSLGLE</sequence>
<dbReference type="EMBL" id="CM042883">
    <property type="protein sequence ID" value="KAI4371918.1"/>
    <property type="molecule type" value="Genomic_DNA"/>
</dbReference>
<proteinExistence type="predicted"/>
<gene>
    <name evidence="1" type="ORF">MLD38_010213</name>
</gene>
<dbReference type="Proteomes" id="UP001057402">
    <property type="component" value="Chromosome 4"/>
</dbReference>